<dbReference type="PROSITE" id="PS00018">
    <property type="entry name" value="EF_HAND_1"/>
    <property type="match status" value="2"/>
</dbReference>
<sequence length="1491" mass="169397">FWKYPICRKHHILSLFTDVELKRLRDAFKRTSGLSVYMTQQCFYREVLGDGVPLKVAEVIYNSFGGTSKGLHFNYLIVGLVLLTRGRDEEKAKYIFSLFASDSGTYVVREDVENMLRSVDGEVPPSLRKCFTEGEKVNYDTFKSWLLQNKDAFTFSRWLLSGGVCVTLTDDSDTPTFYQTLAGVTHLEESDIIDLEKRYWLLKAQSRTGRFDLETFVPLVSPPIHTSLSEGLFYAFDENRDNHIDFKEISCGLSACCRGPVAERQKFCFKVFDVDRDGVLSRDEIHEMVVALLEVWKDNRTDTLPVSAEQLIQGHLTLEDYQIWSVKSALANEFLNLLFQVCHIVLGLRPATPEEEGQIIRGWLERESRHGLQPGQNWFLISMQWWQQWKDYVRYDNKSIVMEQPSVQGSGMRSSQSTAPIEPVLNRNGIVVRSPSSPEEKFPDNISSSSEASESTGNSNSSATDVCFARQHNISDNNNQCFSSTNGHLPNSMATQRPGAIDNQPLVTTEPMKVSGPLHQYSQAPCISPLCFCCLFFLQVIMSIVAAQPELELFPRYLMFLRQQPATRSPQSNIWVNMGNVPSPNAPLKRVLAYTGCFSRMGTIKDIHDYLSQRLRIKEEDMRLWLYNSENYLTLLDDEDHTLESLKIQDEQHLVIEVRNKDMSWPEEMSFIANSSKIDRHKVPTEKGATGLSNLGNTCFMNSSIQCVSNTKPLTEYFISGRHLYELNRTNPIGMRGHMAKCYGDLVQELWSGTQKNVAPLKLRWTIAKYAPRFNGFQQQDSQELLAFLLDGLHEDLNRVHEKPYVELKDSDGRPDHEVATEAWENHLRRNRSIVVDLFHGQLRSQVKCKTCGHISARFDPFNFLSLPLPMDSSMHLEITVIKLDGSTPVRYGLRLNMDEKYMGLKKQLSELCSLKPEQILLAEVHTSNIKNFPQDNQKVRHSVNGFLCAFEIPVPGSNSHDSSPSINTGLIPNGMPSTVVPCTPEKPLANGIPNGHAVPMQDSPFIGYIIAMHRKMMRTELYFLSSQKNRPSLFGMPLIVPCTVHTCKKDLYDAVWIQVSRLASPLPPQEASNHAQDCDDSMGYQYPFTLRVVQKDGNSCAWCPWYRFCRGCTVDCNEDRASLGNAYIAVDWDPTALHLRYQTSQERIVEEHPSVEQSRRAQAEPISLDSCLKAFTSEEELGEDELYYCSKCKTHRLATKKLDLWRLPPVLIVHLKRFQFVNGRWIKSQKIVKFPRESFDPSAFLAPREVAQSMGSLQSESLVEELQRLERGDSSVFFNHCIVVSGTPCSIRRVGSPMSKNSSPGSSPRNTGRKQGRLRLPQLGSRHRLCNSKENLDACSSSKESETELEQGTVTDGENQMLSDANAQDTCNGHSDVSTDLDTPHQRNDICLETLYNLYAISCHSGIMGGGHYVTYAKNPKEKWYCYNDSSCKEVQSDEIDTDSAYILFYEQQGVYYSQFLPKTEGKKMADTTSMDEDFESDYKKYCVLQ</sequence>
<accession>A0A673L9N9</accession>
<keyword evidence="6" id="KW-0479">Metal-binding</keyword>
<dbReference type="InterPro" id="IPR028889">
    <property type="entry name" value="USP"/>
</dbReference>
<evidence type="ECO:0000259" key="14">
    <source>
        <dbReference type="PROSITE" id="PS50222"/>
    </source>
</evidence>
<dbReference type="InterPro" id="IPR050185">
    <property type="entry name" value="Ub_carboxyl-term_hydrolase"/>
</dbReference>
<dbReference type="SUPFAM" id="SSF143791">
    <property type="entry name" value="DUSP-like"/>
    <property type="match status" value="1"/>
</dbReference>
<dbReference type="InterPro" id="IPR057368">
    <property type="entry name" value="USP32_N"/>
</dbReference>
<evidence type="ECO:0000256" key="11">
    <source>
        <dbReference type="ARBA" id="ARBA00022837"/>
    </source>
</evidence>
<keyword evidence="10" id="KW-0788">Thiol protease</keyword>
<feature type="compositionally biased region" description="Polar residues" evidence="13">
    <location>
        <begin position="406"/>
        <end position="419"/>
    </location>
</feature>
<evidence type="ECO:0000256" key="5">
    <source>
        <dbReference type="ARBA" id="ARBA00022670"/>
    </source>
</evidence>
<feature type="domain" description="USP" evidence="15">
    <location>
        <begin position="690"/>
        <end position="1454"/>
    </location>
</feature>
<dbReference type="Proteomes" id="UP000472270">
    <property type="component" value="Unassembled WGS sequence"/>
</dbReference>
<dbReference type="InterPro" id="IPR018200">
    <property type="entry name" value="USP_CS"/>
</dbReference>
<evidence type="ECO:0000256" key="13">
    <source>
        <dbReference type="SAM" id="MobiDB-lite"/>
    </source>
</evidence>
<dbReference type="PANTHER" id="PTHR21646">
    <property type="entry name" value="UBIQUITIN CARBOXYL-TERMINAL HYDROLASE"/>
    <property type="match status" value="1"/>
</dbReference>
<dbReference type="GO" id="GO:0006508">
    <property type="term" value="P:proteolysis"/>
    <property type="evidence" value="ECO:0007669"/>
    <property type="project" value="UniProtKB-KW"/>
</dbReference>
<dbReference type="InterPro" id="IPR011992">
    <property type="entry name" value="EF-hand-dom_pair"/>
</dbReference>
<dbReference type="SUPFAM" id="SSF47473">
    <property type="entry name" value="EF-hand"/>
    <property type="match status" value="2"/>
</dbReference>
<dbReference type="FunFam" id="3.10.20.90:FF:000068">
    <property type="entry name" value="Ubiquitin carboxyl-terminal hydrolase 32"/>
    <property type="match status" value="1"/>
</dbReference>
<comment type="similarity">
    <text evidence="2">Belongs to the peptidase C19 family.</text>
</comment>
<organism evidence="17 18">
    <name type="scientific">Sinocyclocheilus rhinocerous</name>
    <dbReference type="NCBI Taxonomy" id="307959"/>
    <lineage>
        <taxon>Eukaryota</taxon>
        <taxon>Metazoa</taxon>
        <taxon>Chordata</taxon>
        <taxon>Craniata</taxon>
        <taxon>Vertebrata</taxon>
        <taxon>Euteleostomi</taxon>
        <taxon>Actinopterygii</taxon>
        <taxon>Neopterygii</taxon>
        <taxon>Teleostei</taxon>
        <taxon>Ostariophysi</taxon>
        <taxon>Cypriniformes</taxon>
        <taxon>Cyprinidae</taxon>
        <taxon>Cyprininae</taxon>
        <taxon>Sinocyclocheilus</taxon>
    </lineage>
</organism>
<dbReference type="CDD" id="cd00051">
    <property type="entry name" value="EFh"/>
    <property type="match status" value="1"/>
</dbReference>
<keyword evidence="4" id="KW-0597">Phosphoprotein</keyword>
<dbReference type="InterPro" id="IPR002048">
    <property type="entry name" value="EF_hand_dom"/>
</dbReference>
<dbReference type="SUPFAM" id="SSF54001">
    <property type="entry name" value="Cysteine proteinases"/>
    <property type="match status" value="1"/>
</dbReference>
<gene>
    <name evidence="17" type="primary">LOC107718299</name>
</gene>
<evidence type="ECO:0000256" key="2">
    <source>
        <dbReference type="ARBA" id="ARBA00009085"/>
    </source>
</evidence>
<dbReference type="Pfam" id="PF00443">
    <property type="entry name" value="UCH"/>
    <property type="match status" value="1"/>
</dbReference>
<feature type="domain" description="EF-hand" evidence="14">
    <location>
        <begin position="260"/>
        <end position="295"/>
    </location>
</feature>
<dbReference type="PROSITE" id="PS00973">
    <property type="entry name" value="USP_2"/>
    <property type="match status" value="1"/>
</dbReference>
<dbReference type="EC" id="3.4.19.12" evidence="3"/>
<evidence type="ECO:0000259" key="15">
    <source>
        <dbReference type="PROSITE" id="PS50235"/>
    </source>
</evidence>
<reference evidence="17" key="2">
    <citation type="submission" date="2025-09" db="UniProtKB">
        <authorList>
            <consortium name="Ensembl"/>
        </authorList>
    </citation>
    <scope>IDENTIFICATION</scope>
</reference>
<evidence type="ECO:0000256" key="6">
    <source>
        <dbReference type="ARBA" id="ARBA00022723"/>
    </source>
</evidence>
<dbReference type="InterPro" id="IPR029071">
    <property type="entry name" value="Ubiquitin-like_domsf"/>
</dbReference>
<dbReference type="PANTHER" id="PTHR21646:SF76">
    <property type="entry name" value="UBIQUITIN CARBOXYL-TERMINAL HYDROLASE 32"/>
    <property type="match status" value="1"/>
</dbReference>
<evidence type="ECO:0000256" key="12">
    <source>
        <dbReference type="ARBA" id="ARBA00071642"/>
    </source>
</evidence>
<evidence type="ECO:0000256" key="3">
    <source>
        <dbReference type="ARBA" id="ARBA00012759"/>
    </source>
</evidence>
<dbReference type="InterPro" id="IPR038765">
    <property type="entry name" value="Papain-like_cys_pep_sf"/>
</dbReference>
<protein>
    <recommendedName>
        <fullName evidence="12">Ubiquitin carboxyl-terminal hydrolase 32</fullName>
        <ecNumber evidence="3">3.4.19.12</ecNumber>
    </recommendedName>
</protein>
<dbReference type="InterPro" id="IPR035927">
    <property type="entry name" value="DUSP-like_sf"/>
</dbReference>
<keyword evidence="18" id="KW-1185">Reference proteome</keyword>
<evidence type="ECO:0000313" key="17">
    <source>
        <dbReference type="Ensembl" id="ENSSRHP00000073800.1"/>
    </source>
</evidence>
<feature type="region of interest" description="Disordered" evidence="13">
    <location>
        <begin position="1338"/>
        <end position="1360"/>
    </location>
</feature>
<dbReference type="InterPro" id="IPR006615">
    <property type="entry name" value="Pept_C19_DUSP"/>
</dbReference>
<dbReference type="Pfam" id="PF14836">
    <property type="entry name" value="Ubiquitin_3"/>
    <property type="match status" value="1"/>
</dbReference>
<comment type="catalytic activity">
    <reaction evidence="1">
        <text>Thiol-dependent hydrolysis of ester, thioester, amide, peptide and isopeptide bonds formed by the C-terminal Gly of ubiquitin (a 76-residue protein attached to proteins as an intracellular targeting signal).</text>
        <dbReference type="EC" id="3.4.19.12"/>
    </reaction>
</comment>
<dbReference type="InterPro" id="IPR018247">
    <property type="entry name" value="EF_Hand_1_Ca_BS"/>
</dbReference>
<dbReference type="Pfam" id="PF13202">
    <property type="entry name" value="EF-hand_5"/>
    <property type="match status" value="1"/>
</dbReference>
<dbReference type="PROSITE" id="PS50222">
    <property type="entry name" value="EF_HAND_2"/>
    <property type="match status" value="1"/>
</dbReference>
<dbReference type="Ensembl" id="ENSSRHT00000075813.1">
    <property type="protein sequence ID" value="ENSSRHP00000073800.1"/>
    <property type="gene ID" value="ENSSRHG00000036105.1"/>
</dbReference>
<feature type="compositionally biased region" description="Low complexity" evidence="13">
    <location>
        <begin position="1297"/>
        <end position="1309"/>
    </location>
</feature>
<evidence type="ECO:0000256" key="10">
    <source>
        <dbReference type="ARBA" id="ARBA00022807"/>
    </source>
</evidence>
<keyword evidence="7" id="KW-0677">Repeat</keyword>
<feature type="domain" description="DUSP" evidence="16">
    <location>
        <begin position="351"/>
        <end position="571"/>
    </location>
</feature>
<dbReference type="PROSITE" id="PS00972">
    <property type="entry name" value="USP_1"/>
    <property type="match status" value="1"/>
</dbReference>
<dbReference type="Gene3D" id="3.90.70.10">
    <property type="entry name" value="Cysteine proteinases"/>
    <property type="match status" value="2"/>
</dbReference>
<keyword evidence="11" id="KW-0106">Calcium</keyword>
<name>A0A673L9N9_9TELE</name>
<reference evidence="17" key="1">
    <citation type="submission" date="2025-08" db="UniProtKB">
        <authorList>
            <consortium name="Ensembl"/>
        </authorList>
    </citation>
    <scope>IDENTIFICATION</scope>
</reference>
<dbReference type="FunFam" id="3.90.70.10:FF:000018">
    <property type="entry name" value="Ubiquitin carboxyl-terminal hydrolase 32"/>
    <property type="match status" value="1"/>
</dbReference>
<evidence type="ECO:0000256" key="4">
    <source>
        <dbReference type="ARBA" id="ARBA00022553"/>
    </source>
</evidence>
<feature type="compositionally biased region" description="Low complexity" evidence="13">
    <location>
        <begin position="447"/>
        <end position="463"/>
    </location>
</feature>
<evidence type="ECO:0000256" key="9">
    <source>
        <dbReference type="ARBA" id="ARBA00022801"/>
    </source>
</evidence>
<dbReference type="Gene3D" id="3.10.20.90">
    <property type="entry name" value="Phosphatidylinositol 3-kinase Catalytic Subunit, Chain A, domain 1"/>
    <property type="match status" value="1"/>
</dbReference>
<dbReference type="Gene3D" id="3.30.2230.10">
    <property type="entry name" value="DUSP-like"/>
    <property type="match status" value="1"/>
</dbReference>
<proteinExistence type="inferred from homology"/>
<dbReference type="PROSITE" id="PS51283">
    <property type="entry name" value="DUSP"/>
    <property type="match status" value="1"/>
</dbReference>
<keyword evidence="5" id="KW-0645">Protease</keyword>
<dbReference type="SMART" id="SM00054">
    <property type="entry name" value="EFh"/>
    <property type="match status" value="2"/>
</dbReference>
<dbReference type="PROSITE" id="PS50235">
    <property type="entry name" value="USP_3"/>
    <property type="match status" value="1"/>
</dbReference>
<dbReference type="GO" id="GO:0005794">
    <property type="term" value="C:Golgi apparatus"/>
    <property type="evidence" value="ECO:0007669"/>
    <property type="project" value="TreeGrafter"/>
</dbReference>
<evidence type="ECO:0000259" key="16">
    <source>
        <dbReference type="PROSITE" id="PS51283"/>
    </source>
</evidence>
<dbReference type="GO" id="GO:0016579">
    <property type="term" value="P:protein deubiquitination"/>
    <property type="evidence" value="ECO:0007669"/>
    <property type="project" value="InterPro"/>
</dbReference>
<evidence type="ECO:0000256" key="8">
    <source>
        <dbReference type="ARBA" id="ARBA00022786"/>
    </source>
</evidence>
<evidence type="ECO:0000313" key="18">
    <source>
        <dbReference type="Proteomes" id="UP000472270"/>
    </source>
</evidence>
<dbReference type="GO" id="GO:0004843">
    <property type="term" value="F:cysteine-type deubiquitinase activity"/>
    <property type="evidence" value="ECO:0007669"/>
    <property type="project" value="UniProtKB-EC"/>
</dbReference>
<keyword evidence="8" id="KW-0833">Ubl conjugation pathway</keyword>
<dbReference type="SUPFAM" id="SSF54236">
    <property type="entry name" value="Ubiquitin-like"/>
    <property type="match status" value="1"/>
</dbReference>
<dbReference type="Pfam" id="PF25265">
    <property type="entry name" value="USP32_N"/>
    <property type="match status" value="1"/>
</dbReference>
<keyword evidence="9" id="KW-0378">Hydrolase</keyword>
<dbReference type="GO" id="GO:0005509">
    <property type="term" value="F:calcium ion binding"/>
    <property type="evidence" value="ECO:0007669"/>
    <property type="project" value="InterPro"/>
</dbReference>
<dbReference type="FunFam" id="1.10.238.10:FF:000081">
    <property type="entry name" value="Ubiquitin carboxyl-terminal hydrolase 32"/>
    <property type="match status" value="1"/>
</dbReference>
<dbReference type="FunFam" id="3.90.70.10:FF:000110">
    <property type="entry name" value="ubiquitin carboxyl-terminal hydrolase 32 isoform X2"/>
    <property type="match status" value="1"/>
</dbReference>
<dbReference type="InterPro" id="IPR028135">
    <property type="entry name" value="Ub_USP-typ"/>
</dbReference>
<feature type="region of interest" description="Disordered" evidence="13">
    <location>
        <begin position="406"/>
        <end position="463"/>
    </location>
</feature>
<feature type="region of interest" description="Disordered" evidence="13">
    <location>
        <begin position="1294"/>
        <end position="1325"/>
    </location>
</feature>
<dbReference type="PRINTS" id="PR00450">
    <property type="entry name" value="RECOVERIN"/>
</dbReference>
<evidence type="ECO:0000256" key="7">
    <source>
        <dbReference type="ARBA" id="ARBA00022737"/>
    </source>
</evidence>
<evidence type="ECO:0000256" key="1">
    <source>
        <dbReference type="ARBA" id="ARBA00000707"/>
    </source>
</evidence>
<feature type="compositionally biased region" description="Polar residues" evidence="13">
    <location>
        <begin position="1351"/>
        <end position="1360"/>
    </location>
</feature>
<dbReference type="Gene3D" id="1.10.238.10">
    <property type="entry name" value="EF-hand"/>
    <property type="match status" value="3"/>
</dbReference>
<dbReference type="InterPro" id="IPR001394">
    <property type="entry name" value="Peptidase_C19_UCH"/>
</dbReference>